<gene>
    <name evidence="1" type="ORF">HX902_01415</name>
</gene>
<dbReference type="InterPro" id="IPR017601">
    <property type="entry name" value="DGQHR-contain_dom"/>
</dbReference>
<dbReference type="RefSeq" id="WP_182208012.1">
    <property type="nucleotide sequence ID" value="NZ_JACGBJ010000001.1"/>
</dbReference>
<accession>A0ABR6A105</accession>
<protein>
    <submittedName>
        <fullName evidence="1">DNA sulfur modification protein DndB</fullName>
    </submittedName>
</protein>
<dbReference type="Pfam" id="PF14072">
    <property type="entry name" value="DndB"/>
    <property type="match status" value="1"/>
</dbReference>
<name>A0ABR6A105_9HYPH</name>
<dbReference type="NCBIfam" id="TIGR03187">
    <property type="entry name" value="DGQHR"/>
    <property type="match status" value="1"/>
</dbReference>
<dbReference type="CDD" id="cd16412">
    <property type="entry name" value="dndB"/>
    <property type="match status" value="1"/>
</dbReference>
<evidence type="ECO:0000313" key="2">
    <source>
        <dbReference type="Proteomes" id="UP000539787"/>
    </source>
</evidence>
<dbReference type="InterPro" id="IPR017642">
    <property type="entry name" value="DNA_S_mod_DndB"/>
</dbReference>
<sequence length="454" mass="50027">MVDLPVVINYSVSRLPENVRWRQEYGAQRERAENSSTLVSARRMYTRERNPGTMAIQIPVVKGRTLSTDYWLGSLSFSAISKYVKLPENSDWDEVFGGKGGQEAQRKLAKARVTNEIVPYLLNSDDAFFSSLALILVPASGSRLKEGSDFKFIPIAADSKIGTLEIDESVDMFPADGQHRAAAIIEALKQDRGRMTPQEVPVVLLPYVDKEKLRQHFSDLNLNAKPVSQSIGYAFESRDPIVIITKRIMKDVPLFEKRVNELSNSLAKKSPDVITMGTLVQAHHILLEALYGAKYKDEGEITELRQIDPADDRVGAVAEKLQDVWEVIIDNIPEWDLLMSGKVSARELREGEEAKGAPGYVFAFGLGWQAIATAAAALIKDERDDWSEDLAHCLRAVDWNKGGHWHGIAMVGDRVNNTGPGIKATAGYILRTGGLGTDGGEVGALVSAVPQDPK</sequence>
<dbReference type="EMBL" id="JACGBJ010000001">
    <property type="protein sequence ID" value="MBA5800304.1"/>
    <property type="molecule type" value="Genomic_DNA"/>
</dbReference>
<reference evidence="1 2" key="1">
    <citation type="submission" date="2020-07" db="EMBL/GenBank/DDBJ databases">
        <authorList>
            <person name="Sun Q."/>
        </authorList>
    </citation>
    <scope>NUCLEOTIDE SEQUENCE [LARGE SCALE GENOMIC DNA]</scope>
    <source>
        <strain evidence="1 2">WYCCWR 11317</strain>
    </source>
</reference>
<evidence type="ECO:0000313" key="1">
    <source>
        <dbReference type="EMBL" id="MBA5800304.1"/>
    </source>
</evidence>
<dbReference type="Proteomes" id="UP000539787">
    <property type="component" value="Unassembled WGS sequence"/>
</dbReference>
<comment type="caution">
    <text evidence="1">The sequence shown here is derived from an EMBL/GenBank/DDBJ whole genome shotgun (WGS) entry which is preliminary data.</text>
</comment>
<organism evidence="1 2">
    <name type="scientific">Rhizobium changzhiense</name>
    <dbReference type="NCBI Taxonomy" id="2692317"/>
    <lineage>
        <taxon>Bacteria</taxon>
        <taxon>Pseudomonadati</taxon>
        <taxon>Pseudomonadota</taxon>
        <taxon>Alphaproteobacteria</taxon>
        <taxon>Hyphomicrobiales</taxon>
        <taxon>Rhizobiaceae</taxon>
        <taxon>Rhizobium/Agrobacterium group</taxon>
        <taxon>Rhizobium</taxon>
    </lineage>
</organism>
<keyword evidence="2" id="KW-1185">Reference proteome</keyword>
<proteinExistence type="predicted"/>